<dbReference type="CDD" id="cd06223">
    <property type="entry name" value="PRTases_typeI"/>
    <property type="match status" value="1"/>
</dbReference>
<sequence length="234" mass="27070">MLHFFDKIHKNLLKLIYPDYCAGCDNLLLHNEKIICTNCLHHLPTTLHLETETNEIHRIFYGILPIEQAYSLLYFHKNGIAQNLIHQLKYKKRQDIGNYLAEMFSSEFKVAVSFKTVDLIVPVPLHKKRLYERGYNQIDTFCQTLSQELNIPYDKDVLVRNEYLKSQTKKSKIERREVKSTLFSVQKNDALKGQHFLLVDDVLTTGATIEACAKELLSIPNAKVSILTLAYAQS</sequence>
<keyword evidence="3" id="KW-0328">Glycosyltransferase</keyword>
<dbReference type="SUPFAM" id="SSF53271">
    <property type="entry name" value="PRTase-like"/>
    <property type="match status" value="1"/>
</dbReference>
<dbReference type="AlphaFoldDB" id="H8XRZ0"/>
<dbReference type="eggNOG" id="COG1040">
    <property type="taxonomic scope" value="Bacteria"/>
</dbReference>
<dbReference type="KEGG" id="fin:KQS_13385"/>
<comment type="similarity">
    <text evidence="1">Belongs to the ComF/GntX family.</text>
</comment>
<name>H8XRZ0_FLAIG</name>
<reference evidence="3 4" key="1">
    <citation type="journal article" date="2012" name="J. Bacteriol.">
        <title>Complete Genome Sequence of Flavobacterium indicum GPSTA100-9T, Isolated from Warm Spring Water.</title>
        <authorList>
            <person name="Barbier P."/>
            <person name="Houel A."/>
            <person name="Loux V."/>
            <person name="Poulain J."/>
            <person name="Bernardet J.F."/>
            <person name="Touchon M."/>
            <person name="Duchaud E."/>
        </authorList>
    </citation>
    <scope>NUCLEOTIDE SEQUENCE [LARGE SCALE GENOMIC DNA]</scope>
    <source>
        <strain evidence="4">DSM 17447 / CIP 109464 / GPTSA100-9</strain>
    </source>
</reference>
<dbReference type="EMBL" id="HE774682">
    <property type="protein sequence ID" value="CCG54574.1"/>
    <property type="molecule type" value="Genomic_DNA"/>
</dbReference>
<dbReference type="OrthoDB" id="9779910at2"/>
<dbReference type="InterPro" id="IPR051910">
    <property type="entry name" value="ComF/GntX_DNA_util-trans"/>
</dbReference>
<gene>
    <name evidence="3" type="ordered locus">KQS_13385</name>
</gene>
<keyword evidence="3" id="KW-0808">Transferase</keyword>
<keyword evidence="4" id="KW-1185">Reference proteome</keyword>
<dbReference type="GO" id="GO:0016757">
    <property type="term" value="F:glycosyltransferase activity"/>
    <property type="evidence" value="ECO:0007669"/>
    <property type="project" value="UniProtKB-KW"/>
</dbReference>
<dbReference type="PANTHER" id="PTHR47505">
    <property type="entry name" value="DNA UTILIZATION PROTEIN YHGH"/>
    <property type="match status" value="1"/>
</dbReference>
<evidence type="ECO:0000313" key="4">
    <source>
        <dbReference type="Proteomes" id="UP000007599"/>
    </source>
</evidence>
<evidence type="ECO:0000259" key="2">
    <source>
        <dbReference type="Pfam" id="PF00156"/>
    </source>
</evidence>
<dbReference type="Proteomes" id="UP000007599">
    <property type="component" value="Chromosome I"/>
</dbReference>
<dbReference type="RefSeq" id="WP_014389692.1">
    <property type="nucleotide sequence ID" value="NC_017025.1"/>
</dbReference>
<proteinExistence type="inferred from homology"/>
<protein>
    <submittedName>
        <fullName evidence="3">Putative amidophosphoribosyltransferase</fullName>
    </submittedName>
</protein>
<dbReference type="STRING" id="1094466.KQS_13385"/>
<organism evidence="3 4">
    <name type="scientific">Flavobacterium indicum (strain DSM 17447 / CIP 109464 / GPTSA100-9)</name>
    <dbReference type="NCBI Taxonomy" id="1094466"/>
    <lineage>
        <taxon>Bacteria</taxon>
        <taxon>Pseudomonadati</taxon>
        <taxon>Bacteroidota</taxon>
        <taxon>Flavobacteriia</taxon>
        <taxon>Flavobacteriales</taxon>
        <taxon>Flavobacteriaceae</taxon>
        <taxon>Flavobacterium</taxon>
    </lineage>
</organism>
<dbReference type="PATRIC" id="fig|1094466.5.peg.2622"/>
<evidence type="ECO:0000256" key="1">
    <source>
        <dbReference type="ARBA" id="ARBA00008007"/>
    </source>
</evidence>
<dbReference type="PANTHER" id="PTHR47505:SF1">
    <property type="entry name" value="DNA UTILIZATION PROTEIN YHGH"/>
    <property type="match status" value="1"/>
</dbReference>
<dbReference type="Pfam" id="PF00156">
    <property type="entry name" value="Pribosyltran"/>
    <property type="match status" value="1"/>
</dbReference>
<feature type="domain" description="Phosphoribosyltransferase" evidence="2">
    <location>
        <begin position="141"/>
        <end position="231"/>
    </location>
</feature>
<accession>H8XRZ0</accession>
<dbReference type="InterPro" id="IPR000836">
    <property type="entry name" value="PRTase_dom"/>
</dbReference>
<reference evidence="4" key="2">
    <citation type="submission" date="2012-03" db="EMBL/GenBank/DDBJ databases">
        <title>Complete genome sequence of Flavobacterium indicum GPTSA100-9T, isolated from warm spring water.</title>
        <authorList>
            <person name="Barbier P."/>
            <person name="Houel A."/>
            <person name="Loux V."/>
            <person name="Poulain J."/>
            <person name="Bernardet J.-F."/>
            <person name="Touchon M."/>
            <person name="Duchaud E."/>
        </authorList>
    </citation>
    <scope>NUCLEOTIDE SEQUENCE [LARGE SCALE GENOMIC DNA]</scope>
    <source>
        <strain evidence="4">DSM 17447 / CIP 109464 / GPTSA100-9</strain>
    </source>
</reference>
<dbReference type="HOGENOM" id="CLU_054549_1_0_10"/>
<dbReference type="InterPro" id="IPR029057">
    <property type="entry name" value="PRTase-like"/>
</dbReference>
<dbReference type="Gene3D" id="3.40.50.2020">
    <property type="match status" value="1"/>
</dbReference>
<evidence type="ECO:0000313" key="3">
    <source>
        <dbReference type="EMBL" id="CCG54574.1"/>
    </source>
</evidence>